<feature type="transmembrane region" description="Helical" evidence="1">
    <location>
        <begin position="19"/>
        <end position="37"/>
    </location>
</feature>
<keyword evidence="1" id="KW-1133">Transmembrane helix</keyword>
<feature type="transmembrane region" description="Helical" evidence="1">
    <location>
        <begin position="43"/>
        <end position="64"/>
    </location>
</feature>
<name>A0A8J7UTY4_METVO</name>
<feature type="transmembrane region" description="Helical" evidence="1">
    <location>
        <begin position="141"/>
        <end position="161"/>
    </location>
</feature>
<evidence type="ECO:0000313" key="2">
    <source>
        <dbReference type="EMBL" id="MBP2202164.1"/>
    </source>
</evidence>
<comment type="caution">
    <text evidence="2">The sequence shown here is derived from an EMBL/GenBank/DDBJ whole genome shotgun (WGS) entry which is preliminary data.</text>
</comment>
<protein>
    <submittedName>
        <fullName evidence="2">Uncharacterized protein</fullName>
    </submittedName>
</protein>
<keyword evidence="1" id="KW-0472">Membrane</keyword>
<dbReference type="EMBL" id="JAGGMV010000008">
    <property type="protein sequence ID" value="MBP2202164.1"/>
    <property type="molecule type" value="Genomic_DNA"/>
</dbReference>
<dbReference type="Proteomes" id="UP000740329">
    <property type="component" value="Unassembled WGS sequence"/>
</dbReference>
<keyword evidence="1" id="KW-0812">Transmembrane</keyword>
<accession>A0A8J7UTY4</accession>
<dbReference type="AlphaFoldDB" id="A0A8J7UTY4"/>
<feature type="transmembrane region" description="Helical" evidence="1">
    <location>
        <begin position="85"/>
        <end position="103"/>
    </location>
</feature>
<organism evidence="2 3">
    <name type="scientific">Methanococcus voltae</name>
    <dbReference type="NCBI Taxonomy" id="2188"/>
    <lineage>
        <taxon>Archaea</taxon>
        <taxon>Methanobacteriati</taxon>
        <taxon>Methanobacteriota</taxon>
        <taxon>Methanomada group</taxon>
        <taxon>Methanococci</taxon>
        <taxon>Methanococcales</taxon>
        <taxon>Methanococcaceae</taxon>
        <taxon>Methanococcus</taxon>
    </lineage>
</organism>
<feature type="transmembrane region" description="Helical" evidence="1">
    <location>
        <begin position="109"/>
        <end position="129"/>
    </location>
</feature>
<evidence type="ECO:0000256" key="1">
    <source>
        <dbReference type="SAM" id="Phobius"/>
    </source>
</evidence>
<sequence length="169" mass="18077">MAVKNVTNNVVKSNTVNKLLKIVFCSLGFAGLFWYIMQNSVSGSEIITGFAAVPLIFYILIELIDHFVDMNAIYGKAFKNSNSGVLVTVLIAAVIFISLTYLLTGSMTLAIGSATPAIVVAAIFALYVLAPATGSETYMLYMYLGATMATMAKYLIIIPSINGIPGLNI</sequence>
<dbReference type="RefSeq" id="WP_245314938.1">
    <property type="nucleotide sequence ID" value="NZ_JAGGMV010000008.1"/>
</dbReference>
<proteinExistence type="predicted"/>
<reference evidence="2" key="1">
    <citation type="submission" date="2021-03" db="EMBL/GenBank/DDBJ databases">
        <title>Genomic Encyclopedia of Type Strains, Phase IV (KMG-V): Genome sequencing to study the core and pangenomes of soil and plant-associated prokaryotes.</title>
        <authorList>
            <person name="Whitman W."/>
        </authorList>
    </citation>
    <scope>NUCLEOTIDE SEQUENCE</scope>
    <source>
        <strain evidence="2">C4</strain>
    </source>
</reference>
<evidence type="ECO:0000313" key="3">
    <source>
        <dbReference type="Proteomes" id="UP000740329"/>
    </source>
</evidence>
<gene>
    <name evidence="2" type="ORF">J3E07_001605</name>
</gene>